<evidence type="ECO:0000313" key="2">
    <source>
        <dbReference type="Proteomes" id="UP001159363"/>
    </source>
</evidence>
<reference evidence="1 2" key="1">
    <citation type="submission" date="2023-02" db="EMBL/GenBank/DDBJ databases">
        <title>LHISI_Scaffold_Assembly.</title>
        <authorList>
            <person name="Stuart O.P."/>
            <person name="Cleave R."/>
            <person name="Magrath M.J.L."/>
            <person name="Mikheyev A.S."/>
        </authorList>
    </citation>
    <scope>NUCLEOTIDE SEQUENCE [LARGE SCALE GENOMIC DNA]</scope>
    <source>
        <strain evidence="1">Daus_M_001</strain>
        <tissue evidence="1">Leg muscle</tissue>
    </source>
</reference>
<keyword evidence="2" id="KW-1185">Reference proteome</keyword>
<protein>
    <submittedName>
        <fullName evidence="1">Uncharacterized protein</fullName>
    </submittedName>
</protein>
<organism evidence="1 2">
    <name type="scientific">Dryococelus australis</name>
    <dbReference type="NCBI Taxonomy" id="614101"/>
    <lineage>
        <taxon>Eukaryota</taxon>
        <taxon>Metazoa</taxon>
        <taxon>Ecdysozoa</taxon>
        <taxon>Arthropoda</taxon>
        <taxon>Hexapoda</taxon>
        <taxon>Insecta</taxon>
        <taxon>Pterygota</taxon>
        <taxon>Neoptera</taxon>
        <taxon>Polyneoptera</taxon>
        <taxon>Phasmatodea</taxon>
        <taxon>Verophasmatodea</taxon>
        <taxon>Anareolatae</taxon>
        <taxon>Phasmatidae</taxon>
        <taxon>Eurycanthinae</taxon>
        <taxon>Dryococelus</taxon>
    </lineage>
</organism>
<dbReference type="EMBL" id="JARBHB010000012">
    <property type="protein sequence ID" value="KAJ8871135.1"/>
    <property type="molecule type" value="Genomic_DNA"/>
</dbReference>
<accession>A0ABQ9GFH1</accession>
<dbReference type="Proteomes" id="UP001159363">
    <property type="component" value="Chromosome 11"/>
</dbReference>
<comment type="caution">
    <text evidence="1">The sequence shown here is derived from an EMBL/GenBank/DDBJ whole genome shotgun (WGS) entry which is preliminary data.</text>
</comment>
<sequence length="664" mass="73706">MDVASDGRSRGSRRGAERRRGCRFPFLPRVDFKSVHFIVNILYTRAASNDNYLFSPAEDRWNADGLRYMKYIPSDEIGVESFRDKIAAGAVQSALSYGILKHTYVSTSNGNVASLPFNRATVVEWLACSPPTKANRVQSPAGSPDFRKWESCRTMPLVGQVFSGISRFPCSFIPAPLRTHFKHPRRFSNLARDGTVVRFCTRNRVDLGFESRSKHRDSGFAWFPGNTPGEYGDYFILQAMGDSFPLPASMSNLPTNLSIGFSRIPEARLYPTRLAKNKFFKHFLRQIVPFLNCVRTEVKLKGEALLRSRLVQTPPTPIYARSLRQTHYPCLHAKLAPPLKSPSSVRCDTRLMALPLRSWKRLLNGMSSYLYLVLNGSNHGRRKQAWTLAGTVDALIDLFSSRTHPQSTATEVVLFDMASIGREIAIPVAGECVVLLCAVEVQEAGDLTLVSPRQGVEAGNVGEVGDGQLLVAGVALLGHVDPAVRGQAAAVLLQQVAEFARDTQLLRGPPQAEHHVVAALWRPAHEPATRTYTSLLLKPVHDIVSTFKFNLIKISLRLPTYIITGALISLDRRVWVRDIAALFARFSQLPLSSFLMALLLILRPVILPHPTGKFSGQGEDIVLKQLGRCFHCSLVRTAPQRKEGGVQILSPQGVVFPHEQSQLI</sequence>
<gene>
    <name evidence="1" type="ORF">PR048_027439</name>
</gene>
<name>A0ABQ9GFH1_9NEOP</name>
<evidence type="ECO:0000313" key="1">
    <source>
        <dbReference type="EMBL" id="KAJ8871135.1"/>
    </source>
</evidence>
<proteinExistence type="predicted"/>